<dbReference type="GO" id="GO:0051537">
    <property type="term" value="F:2 iron, 2 sulfur cluster binding"/>
    <property type="evidence" value="ECO:0007669"/>
    <property type="project" value="UniProtKB-KW"/>
</dbReference>
<dbReference type="CDD" id="cd03467">
    <property type="entry name" value="Rieske"/>
    <property type="match status" value="1"/>
</dbReference>
<dbReference type="InterPro" id="IPR029039">
    <property type="entry name" value="Flavoprotein-like_sf"/>
</dbReference>
<dbReference type="InterPro" id="IPR017941">
    <property type="entry name" value="Rieske_2Fe-2S"/>
</dbReference>
<evidence type="ECO:0000256" key="1">
    <source>
        <dbReference type="ARBA" id="ARBA00022714"/>
    </source>
</evidence>
<dbReference type="PANTHER" id="PTHR21496:SF0">
    <property type="entry name" value="RIESKE DOMAIN-CONTAINING PROTEIN"/>
    <property type="match status" value="1"/>
</dbReference>
<sequence length="364" mass="40713">MQWHDLGPIEELQKTAVTEARAGRTLLAVTWKDGAFGAVSGVCNHAGGPLGQGRLDGEFIQCPWHGYKFHRLTGEGEPGFEDDKVPRHDVKVEHGHLYVTAEPITPRRKKPHAPHPLARTPVRKEGPIRVVGISTTNMDPGNPRYSTSEALLEVALEHSRTTLACETRIIRLRDLKFRACEGYYSKNAHACTWPCSITEMDDADEMAEVYEALVHWSDVALVATPIRWGAASSLFFKMAERLNCVQNQITIKDRVLIRNKVAAFIVTGGQDNVQAVAGHLLLFFSELGFYFPQFPFVAHSRGWSAEDMEKNVEYVMRSEELRTGAMELAGRAVDAARQLVDRGRIVDRTARGGRKAHHIELRAR</sequence>
<dbReference type="Gene3D" id="3.40.50.360">
    <property type="match status" value="1"/>
</dbReference>
<gene>
    <name evidence="8" type="ORF">E6K79_10975</name>
</gene>
<name>A0A538THS1_UNCEI</name>
<keyword evidence="3" id="KW-0408">Iron</keyword>
<keyword evidence="4" id="KW-0411">Iron-sulfur</keyword>
<dbReference type="InterPro" id="IPR005025">
    <property type="entry name" value="FMN_Rdtase-like_dom"/>
</dbReference>
<evidence type="ECO:0000256" key="3">
    <source>
        <dbReference type="ARBA" id="ARBA00023004"/>
    </source>
</evidence>
<dbReference type="Gene3D" id="2.102.10.10">
    <property type="entry name" value="Rieske [2Fe-2S] iron-sulphur domain"/>
    <property type="match status" value="1"/>
</dbReference>
<comment type="similarity">
    <text evidence="6">Belongs to the bacterial ring-hydroxylating dioxygenase ferredoxin component family.</text>
</comment>
<organism evidence="8 9">
    <name type="scientific">Eiseniibacteriota bacterium</name>
    <dbReference type="NCBI Taxonomy" id="2212470"/>
    <lineage>
        <taxon>Bacteria</taxon>
        <taxon>Candidatus Eiseniibacteriota</taxon>
    </lineage>
</organism>
<dbReference type="PROSITE" id="PS51296">
    <property type="entry name" value="RIESKE"/>
    <property type="match status" value="1"/>
</dbReference>
<dbReference type="PANTHER" id="PTHR21496">
    <property type="entry name" value="FERREDOXIN-RELATED"/>
    <property type="match status" value="1"/>
</dbReference>
<evidence type="ECO:0000259" key="7">
    <source>
        <dbReference type="PROSITE" id="PS51296"/>
    </source>
</evidence>
<feature type="domain" description="Rieske" evidence="7">
    <location>
        <begin position="3"/>
        <end position="99"/>
    </location>
</feature>
<dbReference type="Pfam" id="PF03358">
    <property type="entry name" value="FMN_red"/>
    <property type="match status" value="1"/>
</dbReference>
<evidence type="ECO:0000256" key="2">
    <source>
        <dbReference type="ARBA" id="ARBA00022723"/>
    </source>
</evidence>
<keyword evidence="2" id="KW-0479">Metal-binding</keyword>
<evidence type="ECO:0000313" key="8">
    <source>
        <dbReference type="EMBL" id="TMQ63158.1"/>
    </source>
</evidence>
<keyword evidence="1" id="KW-0001">2Fe-2S</keyword>
<evidence type="ECO:0000313" key="9">
    <source>
        <dbReference type="Proteomes" id="UP000317691"/>
    </source>
</evidence>
<dbReference type="InterPro" id="IPR036922">
    <property type="entry name" value="Rieske_2Fe-2S_sf"/>
</dbReference>
<protein>
    <submittedName>
        <fullName evidence="8">Rieske 2Fe-2S domain-containing protein</fullName>
    </submittedName>
</protein>
<dbReference type="GO" id="GO:0046872">
    <property type="term" value="F:metal ion binding"/>
    <property type="evidence" value="ECO:0007669"/>
    <property type="project" value="UniProtKB-KW"/>
</dbReference>
<evidence type="ECO:0000256" key="6">
    <source>
        <dbReference type="ARBA" id="ARBA00038001"/>
    </source>
</evidence>
<dbReference type="EMBL" id="VBOZ01000033">
    <property type="protein sequence ID" value="TMQ63158.1"/>
    <property type="molecule type" value="Genomic_DNA"/>
</dbReference>
<dbReference type="SUPFAM" id="SSF52218">
    <property type="entry name" value="Flavoproteins"/>
    <property type="match status" value="1"/>
</dbReference>
<reference evidence="8 9" key="1">
    <citation type="journal article" date="2019" name="Nat. Microbiol.">
        <title>Mediterranean grassland soil C-N compound turnover is dependent on rainfall and depth, and is mediated by genomically divergent microorganisms.</title>
        <authorList>
            <person name="Diamond S."/>
            <person name="Andeer P.F."/>
            <person name="Li Z."/>
            <person name="Crits-Christoph A."/>
            <person name="Burstein D."/>
            <person name="Anantharaman K."/>
            <person name="Lane K.R."/>
            <person name="Thomas B.C."/>
            <person name="Pan C."/>
            <person name="Northen T.R."/>
            <person name="Banfield J.F."/>
        </authorList>
    </citation>
    <scope>NUCLEOTIDE SEQUENCE [LARGE SCALE GENOMIC DNA]</scope>
    <source>
        <strain evidence="8">WS_9</strain>
    </source>
</reference>
<dbReference type="Pfam" id="PF00355">
    <property type="entry name" value="Rieske"/>
    <property type="match status" value="1"/>
</dbReference>
<accession>A0A538THS1</accession>
<evidence type="ECO:0000256" key="4">
    <source>
        <dbReference type="ARBA" id="ARBA00023014"/>
    </source>
</evidence>
<dbReference type="GO" id="GO:0016491">
    <property type="term" value="F:oxidoreductase activity"/>
    <property type="evidence" value="ECO:0007669"/>
    <property type="project" value="InterPro"/>
</dbReference>
<dbReference type="SUPFAM" id="SSF50022">
    <property type="entry name" value="ISP domain"/>
    <property type="match status" value="1"/>
</dbReference>
<comment type="caution">
    <text evidence="8">The sequence shown here is derived from an EMBL/GenBank/DDBJ whole genome shotgun (WGS) entry which is preliminary data.</text>
</comment>
<dbReference type="Proteomes" id="UP000317691">
    <property type="component" value="Unassembled WGS sequence"/>
</dbReference>
<dbReference type="AlphaFoldDB" id="A0A538THS1"/>
<comment type="cofactor">
    <cofactor evidence="5">
        <name>[2Fe-2S] cluster</name>
        <dbReference type="ChEBI" id="CHEBI:190135"/>
    </cofactor>
</comment>
<proteinExistence type="inferred from homology"/>
<evidence type="ECO:0000256" key="5">
    <source>
        <dbReference type="ARBA" id="ARBA00034078"/>
    </source>
</evidence>